<evidence type="ECO:0000313" key="1">
    <source>
        <dbReference type="EMBL" id="KAJ7565288.1"/>
    </source>
</evidence>
<keyword evidence="2" id="KW-1185">Reference proteome</keyword>
<evidence type="ECO:0000313" key="2">
    <source>
        <dbReference type="Proteomes" id="UP001162992"/>
    </source>
</evidence>
<organism evidence="1 2">
    <name type="scientific">Diphasiastrum complanatum</name>
    <name type="common">Issler's clubmoss</name>
    <name type="synonym">Lycopodium complanatum</name>
    <dbReference type="NCBI Taxonomy" id="34168"/>
    <lineage>
        <taxon>Eukaryota</taxon>
        <taxon>Viridiplantae</taxon>
        <taxon>Streptophyta</taxon>
        <taxon>Embryophyta</taxon>
        <taxon>Tracheophyta</taxon>
        <taxon>Lycopodiopsida</taxon>
        <taxon>Lycopodiales</taxon>
        <taxon>Lycopodiaceae</taxon>
        <taxon>Lycopodioideae</taxon>
        <taxon>Diphasiastrum</taxon>
    </lineage>
</organism>
<protein>
    <submittedName>
        <fullName evidence="1">Uncharacterized protein</fullName>
    </submittedName>
</protein>
<dbReference type="Proteomes" id="UP001162992">
    <property type="component" value="Chromosome 2"/>
</dbReference>
<comment type="caution">
    <text evidence="1">The sequence shown here is derived from an EMBL/GenBank/DDBJ whole genome shotgun (WGS) entry which is preliminary data.</text>
</comment>
<reference evidence="2" key="1">
    <citation type="journal article" date="2024" name="Proc. Natl. Acad. Sci. U.S.A.">
        <title>Extraordinary preservation of gene collinearity over three hundred million years revealed in homosporous lycophytes.</title>
        <authorList>
            <person name="Li C."/>
            <person name="Wickell D."/>
            <person name="Kuo L.Y."/>
            <person name="Chen X."/>
            <person name="Nie B."/>
            <person name="Liao X."/>
            <person name="Peng D."/>
            <person name="Ji J."/>
            <person name="Jenkins J."/>
            <person name="Williams M."/>
            <person name="Shu S."/>
            <person name="Plott C."/>
            <person name="Barry K."/>
            <person name="Rajasekar S."/>
            <person name="Grimwood J."/>
            <person name="Han X."/>
            <person name="Sun S."/>
            <person name="Hou Z."/>
            <person name="He W."/>
            <person name="Dai G."/>
            <person name="Sun C."/>
            <person name="Schmutz J."/>
            <person name="Leebens-Mack J.H."/>
            <person name="Li F.W."/>
            <person name="Wang L."/>
        </authorList>
    </citation>
    <scope>NUCLEOTIDE SEQUENCE [LARGE SCALE GENOMIC DNA]</scope>
    <source>
        <strain evidence="2">cv. PW_Plant_1</strain>
    </source>
</reference>
<dbReference type="EMBL" id="CM055093">
    <property type="protein sequence ID" value="KAJ7565288.1"/>
    <property type="molecule type" value="Genomic_DNA"/>
</dbReference>
<sequence length="526" mass="58753">MWDMKEETPDSLYMRKISSDHLLHRPDLSLRISSACREAYSSTQSGGFHDVRYSSSSLSENSCTPTGEAESYKQTVKPSTELRLFSTTPDGSSAEHDVLQDTVMDGGRNRFHTRSQALQKIQENSRRLDLVKRGDAFGILENISGNSKADSGFERHTSSWVKANDLQPLSSKVQPHFSFSSGAQHSLNFALSKSLGRPENEDAGSKESTISYQNSMVNAIPYRIHAADVQTRSDCSQMRVEGTGTRSSGNAVTPLLKLGSAVLQDSLSGSLRSRFLPRFYNKRSMRAPRMRWTSSLHAHFVNAVELLGGHERATPKSVLELMNVEDLTLAHVKSHLQMYRTIKTTDKSTLRADTTEAEVQKKSQAFLARQPVDNSLEEISQTRSIIGKETLEISTLLQSQSNRTCTLPEQSLNLWNYNLQRDMVNSNDNATKRSSYLEPTKGNSSTIEQEKGLAEFVYGHRNQEHTVTNSQQMQQLNLTNRLSAVVSSQNNHTSPKMPNLDFTLGRPGWQTGACAERSKELLLLKC</sequence>
<proteinExistence type="predicted"/>
<accession>A0ACC2EFH6</accession>
<name>A0ACC2EFH6_DIPCM</name>
<gene>
    <name evidence="1" type="ORF">O6H91_02G055200</name>
</gene>